<name>F8EYL8_GRAC1</name>
<comment type="function">
    <text evidence="1 8">Stereospecific condensation of phosphoenolpyruvate (PEP) and D-erythrose-4-phosphate (E4P) giving rise to 3-deoxy-D-arabino-heptulosonate-7-phosphate (DAHP).</text>
</comment>
<proteinExistence type="inferred from homology"/>
<dbReference type="InterPro" id="IPR006218">
    <property type="entry name" value="DAHP1/KDSA"/>
</dbReference>
<evidence type="ECO:0000256" key="2">
    <source>
        <dbReference type="ARBA" id="ARBA00004688"/>
    </source>
</evidence>
<sequence>MIRTNNLRIAAEIPLVSPAELAREIPLSDRAAETVAESRNRITSILRGKDKRLLAIVGPCSIHDPEAALEFAERLKVLSDQYRDRLCIVMRVYFEKPRTTLGWRGLLVDPGIDGSYDISRGLRIARRLLVQINDMGLPAGSEVLDPIIPQYIAELISWASIGARTTESQTHREMASGLSMPVGFKNATDGDVQIAINAIVSAANPHSFVGIDRQGNTIVLRTTGNTDCHLILRGGKHGANFDRLHVREAAQKMTEAKLHPAIIIDCSHGNSEKKPERQALVLKDILAQREEPDSPIVGFMIESNLYEGCQNPNPGGEGLRYGVSITDPCIGWDATAELLHEAYERTTIAYE</sequence>
<dbReference type="RefSeq" id="WP_013967907.1">
    <property type="nucleotide sequence ID" value="NC_015732.1"/>
</dbReference>
<dbReference type="Pfam" id="PF00793">
    <property type="entry name" value="DAHP_synth_1"/>
    <property type="match status" value="1"/>
</dbReference>
<dbReference type="PIRSF" id="PIRSF001361">
    <property type="entry name" value="DAHP_synthase"/>
    <property type="match status" value="1"/>
</dbReference>
<dbReference type="KEGG" id="scd:Spica_0431"/>
<dbReference type="NCBIfam" id="TIGR00034">
    <property type="entry name" value="aroFGH"/>
    <property type="match status" value="1"/>
</dbReference>
<keyword evidence="4 8" id="KW-0028">Amino-acid biosynthesis</keyword>
<dbReference type="GO" id="GO:0009423">
    <property type="term" value="P:chorismate biosynthetic process"/>
    <property type="evidence" value="ECO:0007669"/>
    <property type="project" value="UniProtKB-UniPathway"/>
</dbReference>
<dbReference type="HOGENOM" id="CLU_030903_0_1_12"/>
<evidence type="ECO:0000256" key="5">
    <source>
        <dbReference type="ARBA" id="ARBA00022679"/>
    </source>
</evidence>
<dbReference type="Gene3D" id="3.20.20.70">
    <property type="entry name" value="Aldolase class I"/>
    <property type="match status" value="1"/>
</dbReference>
<dbReference type="GO" id="GO:0003849">
    <property type="term" value="F:3-deoxy-7-phosphoheptulonate synthase activity"/>
    <property type="evidence" value="ECO:0007669"/>
    <property type="project" value="UniProtKB-EC"/>
</dbReference>
<dbReference type="EMBL" id="CP002868">
    <property type="protein sequence ID" value="AEJ18595.1"/>
    <property type="molecule type" value="Genomic_DNA"/>
</dbReference>
<evidence type="ECO:0000256" key="8">
    <source>
        <dbReference type="PIRNR" id="PIRNR001361"/>
    </source>
</evidence>
<protein>
    <recommendedName>
        <fullName evidence="8">Phospho-2-dehydro-3-deoxyheptonate aldolase</fullName>
        <ecNumber evidence="8">2.5.1.54</ecNumber>
    </recommendedName>
</protein>
<dbReference type="FunFam" id="3.20.20.70:FF:000005">
    <property type="entry name" value="Phospho-2-dehydro-3-deoxyheptonate aldolase"/>
    <property type="match status" value="1"/>
</dbReference>
<feature type="domain" description="DAHP synthetase I/KDSA" evidence="9">
    <location>
        <begin position="40"/>
        <end position="338"/>
    </location>
</feature>
<evidence type="ECO:0000313" key="10">
    <source>
        <dbReference type="EMBL" id="AEJ18595.1"/>
    </source>
</evidence>
<evidence type="ECO:0000256" key="3">
    <source>
        <dbReference type="ARBA" id="ARBA00007985"/>
    </source>
</evidence>
<comment type="similarity">
    <text evidence="3 8">Belongs to the class-I DAHP synthase family.</text>
</comment>
<dbReference type="EC" id="2.5.1.54" evidence="8"/>
<evidence type="ECO:0000256" key="4">
    <source>
        <dbReference type="ARBA" id="ARBA00022605"/>
    </source>
</evidence>
<reference evidence="11" key="1">
    <citation type="journal article" date="2013" name="Stand. Genomic Sci.">
        <title>Genome sequence of the thermophilic fresh-water bacterium Spirochaeta caldaria type strain (H1(T)), reclassification of Spirochaeta caldaria, Spirochaeta stenostrepta, and Spirochaeta zuelzerae in the genus Treponema as Treponema caldaria comb. nov., Treponema stenostrepta comb. nov., and Treponema zuelzerae comb. nov., and emendation of the genus Treponema.</title>
        <authorList>
            <person name="Abt B."/>
            <person name="Goker M."/>
            <person name="Scheuner C."/>
            <person name="Han C."/>
            <person name="Lu M."/>
            <person name="Misra M."/>
            <person name="Lapidus A."/>
            <person name="Nolan M."/>
            <person name="Lucas S."/>
            <person name="Hammon N."/>
            <person name="Deshpande S."/>
            <person name="Cheng J.F."/>
            <person name="Tapia R."/>
            <person name="Goodwin L.A."/>
            <person name="Pitluck S."/>
            <person name="Liolios K."/>
            <person name="Pagani I."/>
            <person name="Ivanova N."/>
            <person name="Mavromatis K."/>
            <person name="Mikhailova N."/>
            <person name="Huntemann M."/>
            <person name="Pati A."/>
            <person name="Chen A."/>
            <person name="Palaniappan K."/>
            <person name="Land M."/>
            <person name="Hauser L."/>
            <person name="Jeffries C.D."/>
            <person name="Rohde M."/>
            <person name="Spring S."/>
            <person name="Gronow S."/>
            <person name="Detter J.C."/>
            <person name="Bristow J."/>
            <person name="Eisen J.A."/>
            <person name="Markowitz V."/>
            <person name="Hugenholtz P."/>
            <person name="Kyrpides N.C."/>
            <person name="Woyke T."/>
            <person name="Klenk H.P."/>
        </authorList>
    </citation>
    <scope>NUCLEOTIDE SEQUENCE</scope>
    <source>
        <strain evidence="11">ATCC 51460 / DSM 7334 / H1</strain>
    </source>
</reference>
<dbReference type="GO" id="GO:0008652">
    <property type="term" value="P:amino acid biosynthetic process"/>
    <property type="evidence" value="ECO:0007669"/>
    <property type="project" value="UniProtKB-KW"/>
</dbReference>
<dbReference type="GO" id="GO:0042802">
    <property type="term" value="F:identical protein binding"/>
    <property type="evidence" value="ECO:0007669"/>
    <property type="project" value="UniProtKB-ARBA"/>
</dbReference>
<dbReference type="NCBIfam" id="NF009395">
    <property type="entry name" value="PRK12755.1"/>
    <property type="match status" value="1"/>
</dbReference>
<evidence type="ECO:0000256" key="1">
    <source>
        <dbReference type="ARBA" id="ARBA00003726"/>
    </source>
</evidence>
<dbReference type="SUPFAM" id="SSF51569">
    <property type="entry name" value="Aldolase"/>
    <property type="match status" value="1"/>
</dbReference>
<dbReference type="OrthoDB" id="9807331at2"/>
<dbReference type="InterPro" id="IPR013785">
    <property type="entry name" value="Aldolase_TIM"/>
</dbReference>
<dbReference type="GO" id="GO:0005737">
    <property type="term" value="C:cytoplasm"/>
    <property type="evidence" value="ECO:0007669"/>
    <property type="project" value="TreeGrafter"/>
</dbReference>
<dbReference type="UniPathway" id="UPA00053">
    <property type="reaction ID" value="UER00084"/>
</dbReference>
<keyword evidence="5 8" id="KW-0808">Transferase</keyword>
<evidence type="ECO:0000256" key="7">
    <source>
        <dbReference type="ARBA" id="ARBA00047508"/>
    </source>
</evidence>
<keyword evidence="6 8" id="KW-0057">Aromatic amino acid biosynthesis</keyword>
<organism evidence="10 11">
    <name type="scientific">Gracilinema caldarium (strain ATCC 51460 / DSM 7334 / H1)</name>
    <name type="common">Treponema caldarium</name>
    <dbReference type="NCBI Taxonomy" id="744872"/>
    <lineage>
        <taxon>Bacteria</taxon>
        <taxon>Pseudomonadati</taxon>
        <taxon>Spirochaetota</taxon>
        <taxon>Spirochaetia</taxon>
        <taxon>Spirochaetales</taxon>
        <taxon>Breznakiellaceae</taxon>
        <taxon>Gracilinema</taxon>
    </lineage>
</organism>
<dbReference type="STRING" id="744872.Spica_0431"/>
<dbReference type="eggNOG" id="COG0722">
    <property type="taxonomic scope" value="Bacteria"/>
</dbReference>
<dbReference type="AlphaFoldDB" id="F8EYL8"/>
<evidence type="ECO:0000259" key="9">
    <source>
        <dbReference type="Pfam" id="PF00793"/>
    </source>
</evidence>
<evidence type="ECO:0000256" key="6">
    <source>
        <dbReference type="ARBA" id="ARBA00023141"/>
    </source>
</evidence>
<dbReference type="PANTHER" id="PTHR21225">
    <property type="entry name" value="PHOSPHO-2-DEHYDRO-3-DEOXYHEPTONATE ALDOLASE DAHP SYNTHETASE"/>
    <property type="match status" value="1"/>
</dbReference>
<comment type="pathway">
    <text evidence="2 8">Metabolic intermediate biosynthesis; chorismate biosynthesis; chorismate from D-erythrose 4-phosphate and phosphoenolpyruvate: step 1/7.</text>
</comment>
<gene>
    <name evidence="10" type="ordered locus">Spica_0431</name>
</gene>
<dbReference type="InterPro" id="IPR006219">
    <property type="entry name" value="DAHP_synth_1"/>
</dbReference>
<dbReference type="PANTHER" id="PTHR21225:SF12">
    <property type="entry name" value="PHOSPHO-2-DEHYDRO-3-DEOXYHEPTONATE ALDOLASE, TYROSINE-INHIBITED"/>
    <property type="match status" value="1"/>
</dbReference>
<keyword evidence="11" id="KW-1185">Reference proteome</keyword>
<dbReference type="Proteomes" id="UP000000503">
    <property type="component" value="Chromosome"/>
</dbReference>
<accession>F8EYL8</accession>
<dbReference type="GO" id="GO:0009073">
    <property type="term" value="P:aromatic amino acid family biosynthetic process"/>
    <property type="evidence" value="ECO:0007669"/>
    <property type="project" value="UniProtKB-KW"/>
</dbReference>
<evidence type="ECO:0000313" key="11">
    <source>
        <dbReference type="Proteomes" id="UP000000503"/>
    </source>
</evidence>
<comment type="catalytic activity">
    <reaction evidence="7 8">
        <text>D-erythrose 4-phosphate + phosphoenolpyruvate + H2O = 7-phospho-2-dehydro-3-deoxy-D-arabino-heptonate + phosphate</text>
        <dbReference type="Rhea" id="RHEA:14717"/>
        <dbReference type="ChEBI" id="CHEBI:15377"/>
        <dbReference type="ChEBI" id="CHEBI:16897"/>
        <dbReference type="ChEBI" id="CHEBI:43474"/>
        <dbReference type="ChEBI" id="CHEBI:58394"/>
        <dbReference type="ChEBI" id="CHEBI:58702"/>
        <dbReference type="EC" id="2.5.1.54"/>
    </reaction>
</comment>